<dbReference type="InterPro" id="IPR019786">
    <property type="entry name" value="Zinc_finger_PHD-type_CS"/>
</dbReference>
<feature type="domain" description="PHD-type" evidence="7">
    <location>
        <begin position="117"/>
        <end position="165"/>
    </location>
</feature>
<dbReference type="SUPFAM" id="SSF57903">
    <property type="entry name" value="FYVE/PHD zinc finger"/>
    <property type="match status" value="1"/>
</dbReference>
<dbReference type="HOGENOM" id="CLU_026721_0_0_1"/>
<feature type="compositionally biased region" description="Low complexity" evidence="6">
    <location>
        <begin position="373"/>
        <end position="403"/>
    </location>
</feature>
<keyword evidence="2 4" id="KW-0863">Zinc-finger</keyword>
<evidence type="ECO:0000256" key="2">
    <source>
        <dbReference type="ARBA" id="ARBA00022771"/>
    </source>
</evidence>
<dbReference type="OrthoDB" id="8062037at2759"/>
<evidence type="ECO:0000313" key="8">
    <source>
        <dbReference type="EMBL" id="EFW99656.1"/>
    </source>
</evidence>
<feature type="compositionally biased region" description="Low complexity" evidence="6">
    <location>
        <begin position="453"/>
        <end position="471"/>
    </location>
</feature>
<dbReference type="GeneID" id="25981634"/>
<evidence type="ECO:0000256" key="5">
    <source>
        <dbReference type="SAM" id="Coils"/>
    </source>
</evidence>
<dbReference type="STRING" id="655863.F0XS75"/>
<feature type="coiled-coil region" evidence="5">
    <location>
        <begin position="246"/>
        <end position="273"/>
    </location>
</feature>
<dbReference type="InterPro" id="IPR011011">
    <property type="entry name" value="Znf_FYVE_PHD"/>
</dbReference>
<dbReference type="RefSeq" id="XP_014169139.1">
    <property type="nucleotide sequence ID" value="XM_014313664.1"/>
</dbReference>
<dbReference type="PANTHER" id="PTHR12618">
    <property type="entry name" value="PHD AND RING FINGER DOMAIN-CONTAINING PROTEIN 1"/>
    <property type="match status" value="1"/>
</dbReference>
<dbReference type="CDD" id="cd15545">
    <property type="entry name" value="PHD_BAZ2A_like"/>
    <property type="match status" value="1"/>
</dbReference>
<keyword evidence="9" id="KW-1185">Reference proteome</keyword>
<gene>
    <name evidence="8" type="ORF">CMQ_8024</name>
</gene>
<name>F0XS75_GROCL</name>
<dbReference type="Gene3D" id="3.30.40.10">
    <property type="entry name" value="Zinc/RING finger domain, C3HC4 (zinc finger)"/>
    <property type="match status" value="1"/>
</dbReference>
<keyword evidence="3" id="KW-0862">Zinc</keyword>
<dbReference type="InterPro" id="IPR013083">
    <property type="entry name" value="Znf_RING/FYVE/PHD"/>
</dbReference>
<dbReference type="AlphaFoldDB" id="F0XS75"/>
<dbReference type="GO" id="GO:0008270">
    <property type="term" value="F:zinc ion binding"/>
    <property type="evidence" value="ECO:0007669"/>
    <property type="project" value="UniProtKB-KW"/>
</dbReference>
<sequence>MAEQCIVCLDPLLHAEEPPPPPEEVKPAPNSPNATSAIASGAIIGDTTNNTGPFKEDADGASHPRLQAASDSGVCVYDKIGGNLLSSYKVQDKKQVAEFDPQAWLDEFAEVEADDISTPCPVCNLADNEEVLLLCDGCDTPYHTHCIGLENVPQGAWFCMECIDLLGQAIPGAATDGQLFAGAPRRLGPQRARNDFFPRTRQSMRRARRRAQSDEWQGAWGQITGRIWDVLNIDLDHDEDESLEDYRRAEQLRNNERREFERWQERLDIARRLGAQDVFERNIPSAILQRGGRHTAASQNGRVQTATVQQSREEIRSWGAFERARDCDVSSQAARKRKARSITASPVEPVQEPERKLKRPRTRRITAPPGEPSSSKSAVPGSSSDAPAAISAIASGSSSSAAATLPSRTPQTDGEPRSFLSSLLKEVESSTPSDDETIRNLFGEPRPSLVIDPSSPVASSPAASPHNSPRAMSTTPPPHRALRPSSPTLLSSHIEPIYPPANYSPTRSAVSPRSDHSDSENNNGNISSLVNQASANHNGSTFVTELRQPRPQRRPTIALPRSEDVSPSRNPLSLEMKESISSIVRAALKPHWKSSQLTADQYAAINRDVSHKLYEEVSNPVAADSETRKLWEKKASKEVAQAVADLSA</sequence>
<evidence type="ECO:0000256" key="3">
    <source>
        <dbReference type="ARBA" id="ARBA00022833"/>
    </source>
</evidence>
<dbReference type="InterPro" id="IPR019787">
    <property type="entry name" value="Znf_PHD-finger"/>
</dbReference>
<feature type="compositionally biased region" description="Polar residues" evidence="6">
    <location>
        <begin position="296"/>
        <end position="310"/>
    </location>
</feature>
<dbReference type="Proteomes" id="UP000007796">
    <property type="component" value="Unassembled WGS sequence"/>
</dbReference>
<evidence type="ECO:0000256" key="6">
    <source>
        <dbReference type="SAM" id="MobiDB-lite"/>
    </source>
</evidence>
<feature type="compositionally biased region" description="Low complexity" evidence="6">
    <location>
        <begin position="27"/>
        <end position="45"/>
    </location>
</feature>
<dbReference type="InParanoid" id="F0XS75"/>
<dbReference type="eggNOG" id="KOG0825">
    <property type="taxonomic scope" value="Eukaryota"/>
</dbReference>
<dbReference type="InterPro" id="IPR001965">
    <property type="entry name" value="Znf_PHD"/>
</dbReference>
<feature type="region of interest" description="Disordered" evidence="6">
    <location>
        <begin position="290"/>
        <end position="310"/>
    </location>
</feature>
<protein>
    <submittedName>
        <fullName evidence="8">Phd and ring finger domain protein</fullName>
    </submittedName>
</protein>
<evidence type="ECO:0000313" key="9">
    <source>
        <dbReference type="Proteomes" id="UP000007796"/>
    </source>
</evidence>
<dbReference type="EMBL" id="GL629990">
    <property type="protein sequence ID" value="EFW99656.1"/>
    <property type="molecule type" value="Genomic_DNA"/>
</dbReference>
<keyword evidence="5" id="KW-0175">Coiled coil</keyword>
<evidence type="ECO:0000256" key="1">
    <source>
        <dbReference type="ARBA" id="ARBA00022723"/>
    </source>
</evidence>
<dbReference type="PANTHER" id="PTHR12618:SF20">
    <property type="entry name" value="PHD AND RING FINGER DOMAIN-CONTAINING PROTEIN 1"/>
    <property type="match status" value="1"/>
</dbReference>
<evidence type="ECO:0000256" key="4">
    <source>
        <dbReference type="PROSITE-ProRule" id="PRU00146"/>
    </source>
</evidence>
<dbReference type="PROSITE" id="PS50016">
    <property type="entry name" value="ZF_PHD_2"/>
    <property type="match status" value="1"/>
</dbReference>
<proteinExistence type="predicted"/>
<accession>F0XS75</accession>
<keyword evidence="1" id="KW-0479">Metal-binding</keyword>
<organism evidence="9">
    <name type="scientific">Grosmannia clavigera (strain kw1407 / UAMH 11150)</name>
    <name type="common">Blue stain fungus</name>
    <name type="synonym">Graphiocladiella clavigera</name>
    <dbReference type="NCBI Taxonomy" id="655863"/>
    <lineage>
        <taxon>Eukaryota</taxon>
        <taxon>Fungi</taxon>
        <taxon>Dikarya</taxon>
        <taxon>Ascomycota</taxon>
        <taxon>Pezizomycotina</taxon>
        <taxon>Sordariomycetes</taxon>
        <taxon>Sordariomycetidae</taxon>
        <taxon>Ophiostomatales</taxon>
        <taxon>Ophiostomataceae</taxon>
        <taxon>Leptographium</taxon>
    </lineage>
</organism>
<feature type="region of interest" description="Disordered" evidence="6">
    <location>
        <begin position="326"/>
        <end position="572"/>
    </location>
</feature>
<feature type="region of interest" description="Disordered" evidence="6">
    <location>
        <begin position="13"/>
        <end position="65"/>
    </location>
</feature>
<dbReference type="Pfam" id="PF00628">
    <property type="entry name" value="PHD"/>
    <property type="match status" value="1"/>
</dbReference>
<reference evidence="8 9" key="1">
    <citation type="journal article" date="2011" name="Proc. Natl. Acad. Sci. U.S.A.">
        <title>Genome and transcriptome analyses of the mountain pine beetle-fungal symbiont Grosmannia clavigera, a lodgepole pine pathogen.</title>
        <authorList>
            <person name="DiGuistini S."/>
            <person name="Wang Y."/>
            <person name="Liao N.Y."/>
            <person name="Taylor G."/>
            <person name="Tanguay P."/>
            <person name="Feau N."/>
            <person name="Henrissat B."/>
            <person name="Chan S.K."/>
            <person name="Hesse-Orce U."/>
            <person name="Alamouti S.M."/>
            <person name="Tsui C.K.M."/>
            <person name="Docking R.T."/>
            <person name="Levasseur A."/>
            <person name="Haridas S."/>
            <person name="Robertson G."/>
            <person name="Birol I."/>
            <person name="Holt R.A."/>
            <person name="Marra M.A."/>
            <person name="Hamelin R.C."/>
            <person name="Hirst M."/>
            <person name="Jones S.J.M."/>
            <person name="Bohlmann J."/>
            <person name="Breuil C."/>
        </authorList>
    </citation>
    <scope>NUCLEOTIDE SEQUENCE [LARGE SCALE GENOMIC DNA]</scope>
    <source>
        <strain evidence="9">kw1407 / UAMH 11150</strain>
    </source>
</reference>
<dbReference type="PROSITE" id="PS01359">
    <property type="entry name" value="ZF_PHD_1"/>
    <property type="match status" value="1"/>
</dbReference>
<feature type="compositionally biased region" description="Polar residues" evidence="6">
    <location>
        <begin position="520"/>
        <end position="543"/>
    </location>
</feature>
<dbReference type="SMART" id="SM00249">
    <property type="entry name" value="PHD"/>
    <property type="match status" value="1"/>
</dbReference>
<dbReference type="InterPro" id="IPR047157">
    <property type="entry name" value="PHRF1/Atg35"/>
</dbReference>
<evidence type="ECO:0000259" key="7">
    <source>
        <dbReference type="PROSITE" id="PS50016"/>
    </source>
</evidence>